<accession>Q2H2U4</accession>
<dbReference type="Proteomes" id="UP000001056">
    <property type="component" value="Unassembled WGS sequence"/>
</dbReference>
<dbReference type="EMBL" id="CH408032">
    <property type="protein sequence ID" value="EAQ87283.1"/>
    <property type="molecule type" value="Genomic_DNA"/>
</dbReference>
<dbReference type="AlphaFoldDB" id="Q2H2U4"/>
<dbReference type="VEuPathDB" id="FungiDB:CHGG_03902"/>
<keyword evidence="2" id="KW-1185">Reference proteome</keyword>
<dbReference type="GeneID" id="4391542"/>
<gene>
    <name evidence="1" type="ORF">CHGG_03902</name>
</gene>
<dbReference type="OrthoDB" id="5372708at2759"/>
<dbReference type="InParanoid" id="Q2H2U4"/>
<dbReference type="RefSeq" id="XP_001223116.1">
    <property type="nucleotide sequence ID" value="XM_001223115.1"/>
</dbReference>
<evidence type="ECO:0000313" key="2">
    <source>
        <dbReference type="Proteomes" id="UP000001056"/>
    </source>
</evidence>
<sequence>MSGESPTQDLFFLNPVDLLRRILSSRISSTLHFGMAQLVDNPSEAWHSMQWAGSVRTTSGEFAYYPPFPSMEPIFPGDIIAYQCAFPACTGCHEKVATNVRVATKVHLGQIQAMFRDHRDSSRHLGNFIGDPSTGAEKNTKGDVVLVISRICSGKFINRQFVQKGKAIKINPAEDTLDDDELVLCMSPMELISPAMVTGRRDNIRFDYAFGSKVRFPGDPIARREQPLITRIFDREHMALVPPCLVSLVPGALEVDEFGRDWLVKTFAQGAEGRVRCLPCLNFNDGFGLYRTMTKSIMGCYLQIAAMPRSEHTRQINVLPVTLGPHGANMHDVMKALAPLRALDRGIAVDINGERTMLCASIFALTGDMPQQQQNSGCLSVAANLSCRSCLVTSNNRDDLDVDVIGNARGHMEMVRLRRWMDEELHQKYKKEAFSTKHGISLEAPAVMYVAPALDLIGGRPSDAAHSEFNGITKMIHQLLLDAESDLKRPFARAMEAVFDQSKLTASTACSIDATIATKSGSPLTNRPVLLVVVDAVLRQTRAQLLWPPPWLAGYQHQQQQPPWPTLWLRWRSRRTMLSTMMSTSTSIPSPKKPKYRQWSARPNVHIGLHYIDVYRRYGLVSLLMVLPGEMKHKLWKNLVVTMNHRNPEKDCLSYENMMQTVRLILLDGFQDEPDITKKLKKSCSIGTDVVLFIAPARRACPR</sequence>
<protein>
    <submittedName>
        <fullName evidence="1">Uncharacterized protein</fullName>
    </submittedName>
</protein>
<evidence type="ECO:0000313" key="1">
    <source>
        <dbReference type="EMBL" id="EAQ87283.1"/>
    </source>
</evidence>
<dbReference type="eggNOG" id="ENOG502RVSP">
    <property type="taxonomic scope" value="Eukaryota"/>
</dbReference>
<reference evidence="2" key="1">
    <citation type="journal article" date="2015" name="Genome Announc.">
        <title>Draft genome sequence of the cellulolytic fungus Chaetomium globosum.</title>
        <authorList>
            <person name="Cuomo C.A."/>
            <person name="Untereiner W.A."/>
            <person name="Ma L.-J."/>
            <person name="Grabherr M."/>
            <person name="Birren B.W."/>
        </authorList>
    </citation>
    <scope>NUCLEOTIDE SEQUENCE [LARGE SCALE GENOMIC DNA]</scope>
    <source>
        <strain evidence="2">ATCC 6205 / CBS 148.51 / DSM 1962 / NBRC 6347 / NRRL 1970</strain>
    </source>
</reference>
<name>Q2H2U4_CHAGB</name>
<dbReference type="HOGENOM" id="CLU_392315_0_0_1"/>
<organism evidence="1 2">
    <name type="scientific">Chaetomium globosum (strain ATCC 6205 / CBS 148.51 / DSM 1962 / NBRC 6347 / NRRL 1970)</name>
    <name type="common">Soil fungus</name>
    <dbReference type="NCBI Taxonomy" id="306901"/>
    <lineage>
        <taxon>Eukaryota</taxon>
        <taxon>Fungi</taxon>
        <taxon>Dikarya</taxon>
        <taxon>Ascomycota</taxon>
        <taxon>Pezizomycotina</taxon>
        <taxon>Sordariomycetes</taxon>
        <taxon>Sordariomycetidae</taxon>
        <taxon>Sordariales</taxon>
        <taxon>Chaetomiaceae</taxon>
        <taxon>Chaetomium</taxon>
    </lineage>
</organism>
<proteinExistence type="predicted"/>